<sequence>MEANVAQLRSELTKLQIEVNMLRQMMGSLARAEQSNVEMMQDQANPNTFGAVGNLMPIEQQTVQQLEQMKQLGNELKQHVDHLSQLLLDYENRSPDTTVMSDPYSRGLNDPMQRTY</sequence>
<evidence type="ECO:0000313" key="2">
    <source>
        <dbReference type="EMBL" id="MFC4768002.1"/>
    </source>
</evidence>
<gene>
    <name evidence="2" type="ORF">ACFO8Q_11635</name>
</gene>
<dbReference type="RefSeq" id="WP_380025925.1">
    <property type="nucleotide sequence ID" value="NZ_JBHSHC010000096.1"/>
</dbReference>
<name>A0ABV9Q419_9BACL</name>
<proteinExistence type="predicted"/>
<keyword evidence="3" id="KW-1185">Reference proteome</keyword>
<organism evidence="2 3">
    <name type="scientific">Effusibacillus consociatus</name>
    <dbReference type="NCBI Taxonomy" id="1117041"/>
    <lineage>
        <taxon>Bacteria</taxon>
        <taxon>Bacillati</taxon>
        <taxon>Bacillota</taxon>
        <taxon>Bacilli</taxon>
        <taxon>Bacillales</taxon>
        <taxon>Alicyclobacillaceae</taxon>
        <taxon>Effusibacillus</taxon>
    </lineage>
</organism>
<evidence type="ECO:0000313" key="3">
    <source>
        <dbReference type="Proteomes" id="UP001596002"/>
    </source>
</evidence>
<evidence type="ECO:0000256" key="1">
    <source>
        <dbReference type="SAM" id="MobiDB-lite"/>
    </source>
</evidence>
<protein>
    <submittedName>
        <fullName evidence="2">Uncharacterized protein</fullName>
    </submittedName>
</protein>
<accession>A0ABV9Q419</accession>
<feature type="region of interest" description="Disordered" evidence="1">
    <location>
        <begin position="94"/>
        <end position="116"/>
    </location>
</feature>
<comment type="caution">
    <text evidence="2">The sequence shown here is derived from an EMBL/GenBank/DDBJ whole genome shotgun (WGS) entry which is preliminary data.</text>
</comment>
<dbReference type="Proteomes" id="UP001596002">
    <property type="component" value="Unassembled WGS sequence"/>
</dbReference>
<dbReference type="EMBL" id="JBHSHC010000096">
    <property type="protein sequence ID" value="MFC4768002.1"/>
    <property type="molecule type" value="Genomic_DNA"/>
</dbReference>
<reference evidence="3" key="1">
    <citation type="journal article" date="2019" name="Int. J. Syst. Evol. Microbiol.">
        <title>The Global Catalogue of Microorganisms (GCM) 10K type strain sequencing project: providing services to taxonomists for standard genome sequencing and annotation.</title>
        <authorList>
            <consortium name="The Broad Institute Genomics Platform"/>
            <consortium name="The Broad Institute Genome Sequencing Center for Infectious Disease"/>
            <person name="Wu L."/>
            <person name="Ma J."/>
        </authorList>
    </citation>
    <scope>NUCLEOTIDE SEQUENCE [LARGE SCALE GENOMIC DNA]</scope>
    <source>
        <strain evidence="3">WYCCWR 12678</strain>
    </source>
</reference>